<dbReference type="Pfam" id="PF00188">
    <property type="entry name" value="CAP"/>
    <property type="match status" value="1"/>
</dbReference>
<dbReference type="eggNOG" id="COG2340">
    <property type="taxonomic scope" value="Bacteria"/>
</dbReference>
<dbReference type="InterPro" id="IPR014044">
    <property type="entry name" value="CAP_dom"/>
</dbReference>
<keyword evidence="3" id="KW-1185">Reference proteome</keyword>
<reference evidence="3" key="1">
    <citation type="submission" date="2008-03" db="EMBL/GenBank/DDBJ databases">
        <title>Complete sequence of chromosome of Beijerinckia indica subsp. indica ATCC 9039.</title>
        <authorList>
            <consortium name="US DOE Joint Genome Institute"/>
            <person name="Copeland A."/>
            <person name="Lucas S."/>
            <person name="Lapidus A."/>
            <person name="Glavina del Rio T."/>
            <person name="Dalin E."/>
            <person name="Tice H."/>
            <person name="Bruce D."/>
            <person name="Goodwin L."/>
            <person name="Pitluck S."/>
            <person name="LaButti K."/>
            <person name="Schmutz J."/>
            <person name="Larimer F."/>
            <person name="Land M."/>
            <person name="Hauser L."/>
            <person name="Kyrpides N."/>
            <person name="Mikhailova N."/>
            <person name="Dunfield P.F."/>
            <person name="Dedysh S.N."/>
            <person name="Liesack W."/>
            <person name="Saw J.H."/>
            <person name="Alam M."/>
            <person name="Chen Y."/>
            <person name="Murrell J.C."/>
            <person name="Richardson P."/>
        </authorList>
    </citation>
    <scope>NUCLEOTIDE SEQUENCE [LARGE SCALE GENOMIC DNA]</scope>
    <source>
        <strain evidence="3">ATCC 9039 / DSM 1715 / NCIMB 8712</strain>
    </source>
</reference>
<accession>B2ID16</accession>
<dbReference type="PANTHER" id="PTHR31157">
    <property type="entry name" value="SCP DOMAIN-CONTAINING PROTEIN"/>
    <property type="match status" value="1"/>
</dbReference>
<evidence type="ECO:0000313" key="3">
    <source>
        <dbReference type="Proteomes" id="UP000001695"/>
    </source>
</evidence>
<dbReference type="CDD" id="cd05379">
    <property type="entry name" value="CAP_bacterial"/>
    <property type="match status" value="1"/>
</dbReference>
<dbReference type="HOGENOM" id="CLU_048111_5_0_5"/>
<dbReference type="PROSITE" id="PS51257">
    <property type="entry name" value="PROKAR_LIPOPROTEIN"/>
    <property type="match status" value="1"/>
</dbReference>
<proteinExistence type="predicted"/>
<name>B2ID16_BEII9</name>
<dbReference type="EMBL" id="CP001016">
    <property type="protein sequence ID" value="ACB96781.1"/>
    <property type="molecule type" value="Genomic_DNA"/>
</dbReference>
<organism evidence="2 3">
    <name type="scientific">Beijerinckia indica subsp. indica (strain ATCC 9039 / DSM 1715 / NCIMB 8712)</name>
    <dbReference type="NCBI Taxonomy" id="395963"/>
    <lineage>
        <taxon>Bacteria</taxon>
        <taxon>Pseudomonadati</taxon>
        <taxon>Pseudomonadota</taxon>
        <taxon>Alphaproteobacteria</taxon>
        <taxon>Hyphomicrobiales</taxon>
        <taxon>Beijerinckiaceae</taxon>
        <taxon>Beijerinckia</taxon>
    </lineage>
</organism>
<dbReference type="Proteomes" id="UP000001695">
    <property type="component" value="Chromosome"/>
</dbReference>
<dbReference type="InterPro" id="IPR035940">
    <property type="entry name" value="CAP_sf"/>
</dbReference>
<gene>
    <name evidence="2" type="ordered locus">Bind_3221</name>
</gene>
<dbReference type="KEGG" id="bid:Bind_3221"/>
<evidence type="ECO:0000313" key="2">
    <source>
        <dbReference type="EMBL" id="ACB96781.1"/>
    </source>
</evidence>
<feature type="domain" description="SCP" evidence="1">
    <location>
        <begin position="54"/>
        <end position="164"/>
    </location>
</feature>
<dbReference type="RefSeq" id="WP_012386129.1">
    <property type="nucleotide sequence ID" value="NC_010581.1"/>
</dbReference>
<dbReference type="STRING" id="395963.Bind_3221"/>
<evidence type="ECO:0000259" key="1">
    <source>
        <dbReference type="Pfam" id="PF00188"/>
    </source>
</evidence>
<reference evidence="2 3" key="2">
    <citation type="journal article" date="2010" name="J. Bacteriol.">
        <title>Complete genome sequence of Beijerinckia indica subsp. indica.</title>
        <authorList>
            <person name="Tamas I."/>
            <person name="Dedysh S.N."/>
            <person name="Liesack W."/>
            <person name="Stott M.B."/>
            <person name="Alam M."/>
            <person name="Murrell J.C."/>
            <person name="Dunfield P.F."/>
        </authorList>
    </citation>
    <scope>NUCLEOTIDE SEQUENCE [LARGE SCALE GENOMIC DNA]</scope>
    <source>
        <strain evidence="3">ATCC 9039 / DSM 1715 / NCIMB 8712</strain>
    </source>
</reference>
<protein>
    <submittedName>
        <fullName evidence="2">SCP-like extracellular</fullName>
    </submittedName>
</protein>
<dbReference type="AlphaFoldDB" id="B2ID16"/>
<sequence>MDGIRFPAAGRIGLPTIMALSALAGCAVAPQAPSQPLVAARALQIDPEAARGLISTYRGERGLAPVRLDPTLRTLAQDQADAMAKADHLSHEVQGPLSTRLARARLAQATAVENVSAGYATTQAVFVGWCRSPAHNANLLDPAMRRMGIAAAEAPGTRYKFYWALVMTD</sequence>
<dbReference type="PANTHER" id="PTHR31157:SF1">
    <property type="entry name" value="SCP DOMAIN-CONTAINING PROTEIN"/>
    <property type="match status" value="1"/>
</dbReference>
<dbReference type="SUPFAM" id="SSF55797">
    <property type="entry name" value="PR-1-like"/>
    <property type="match status" value="1"/>
</dbReference>
<dbReference type="Gene3D" id="3.40.33.10">
    <property type="entry name" value="CAP"/>
    <property type="match status" value="1"/>
</dbReference>